<organism evidence="2 3">
    <name type="scientific">Helicostylum pulchrum</name>
    <dbReference type="NCBI Taxonomy" id="562976"/>
    <lineage>
        <taxon>Eukaryota</taxon>
        <taxon>Fungi</taxon>
        <taxon>Fungi incertae sedis</taxon>
        <taxon>Mucoromycota</taxon>
        <taxon>Mucoromycotina</taxon>
        <taxon>Mucoromycetes</taxon>
        <taxon>Mucorales</taxon>
        <taxon>Mucorineae</taxon>
        <taxon>Mucoraceae</taxon>
        <taxon>Helicostylum</taxon>
    </lineage>
</organism>
<dbReference type="SUPFAM" id="SSF81383">
    <property type="entry name" value="F-box domain"/>
    <property type="match status" value="1"/>
</dbReference>
<sequence length="466" mass="53725">MNLPYEIYLQIFKLLDKPTISNCATVCKDWTLPAFRVYYKEITINEHGDALKASLYQEECFKYCVWTEQVLIRQDIYGYHLGARKSEVPLTKQAFLKFFEYFPDLKIIRINTSDYTKCLRDIDTSQYLTRLEKVIFDESSGSSRNNLYCSIYYNFRASITHVSLHHGIESTLVTQYGELSISFANISTNYIECIVKYLPESVESLDIGINRIDLYDWIDQVGVDNALKLAKVMSKLSSASIEWIPYKDYETEHENIGESDMTIFFKILNAFKGDKKVSCTASFSDFRSVHNSMRFSNGDLQIYYGLKYADLFDDSGDERVFELAVPDRTISVIGPEVINNSTFFICITDSGLAFKVLKYSLIKCPHLQSLEIKGVNSPRQECILSSSKDRFRKRVEKYDPTIVSTEALKAVKLKDFIPSQEYFDLLSCYLPGIQIFTCKSERGGRFDNSEVPRDCIVDLTRFKSLQ</sequence>
<gene>
    <name evidence="2" type="ORF">HPULCUR_002757</name>
</gene>
<dbReference type="EMBL" id="BAABUJ010000008">
    <property type="protein sequence ID" value="GAA5797373.1"/>
    <property type="molecule type" value="Genomic_DNA"/>
</dbReference>
<keyword evidence="3" id="KW-1185">Reference proteome</keyword>
<dbReference type="Gene3D" id="1.20.1280.50">
    <property type="match status" value="1"/>
</dbReference>
<dbReference type="PROSITE" id="PS50181">
    <property type="entry name" value="FBOX"/>
    <property type="match status" value="1"/>
</dbReference>
<proteinExistence type="predicted"/>
<dbReference type="InterPro" id="IPR036047">
    <property type="entry name" value="F-box-like_dom_sf"/>
</dbReference>
<feature type="domain" description="F-box" evidence="1">
    <location>
        <begin position="1"/>
        <end position="42"/>
    </location>
</feature>
<accession>A0ABP9XSH3</accession>
<dbReference type="Pfam" id="PF12937">
    <property type="entry name" value="F-box-like"/>
    <property type="match status" value="1"/>
</dbReference>
<evidence type="ECO:0000259" key="1">
    <source>
        <dbReference type="PROSITE" id="PS50181"/>
    </source>
</evidence>
<dbReference type="InterPro" id="IPR001810">
    <property type="entry name" value="F-box_dom"/>
</dbReference>
<reference evidence="2 3" key="1">
    <citation type="submission" date="2024-04" db="EMBL/GenBank/DDBJ databases">
        <title>genome sequences of Mucor flavus KT1a and Helicostylum pulchrum KT1b strains isolation_sourced from the surface of a dry-aged beef.</title>
        <authorList>
            <person name="Toyotome T."/>
            <person name="Hosono M."/>
            <person name="Torimaru M."/>
            <person name="Fukuda K."/>
            <person name="Mikami N."/>
        </authorList>
    </citation>
    <scope>NUCLEOTIDE SEQUENCE [LARGE SCALE GENOMIC DNA]</scope>
    <source>
        <strain evidence="2 3">KT1b</strain>
    </source>
</reference>
<evidence type="ECO:0000313" key="3">
    <source>
        <dbReference type="Proteomes" id="UP001476247"/>
    </source>
</evidence>
<evidence type="ECO:0000313" key="2">
    <source>
        <dbReference type="EMBL" id="GAA5797373.1"/>
    </source>
</evidence>
<comment type="caution">
    <text evidence="2">The sequence shown here is derived from an EMBL/GenBank/DDBJ whole genome shotgun (WGS) entry which is preliminary data.</text>
</comment>
<name>A0ABP9XSH3_9FUNG</name>
<dbReference type="Proteomes" id="UP001476247">
    <property type="component" value="Unassembled WGS sequence"/>
</dbReference>
<protein>
    <recommendedName>
        <fullName evidence="1">F-box domain-containing protein</fullName>
    </recommendedName>
</protein>